<dbReference type="GO" id="GO:0005886">
    <property type="term" value="C:plasma membrane"/>
    <property type="evidence" value="ECO:0007669"/>
    <property type="project" value="UniProtKB-SubCell"/>
</dbReference>
<evidence type="ECO:0000256" key="9">
    <source>
        <dbReference type="ARBA" id="ARBA00023136"/>
    </source>
</evidence>
<evidence type="ECO:0000313" key="16">
    <source>
        <dbReference type="Proteomes" id="UP000316562"/>
    </source>
</evidence>
<dbReference type="AlphaFoldDB" id="A0A519BGE6"/>
<organism evidence="15 16">
    <name type="scientific">Acididesulfobacter guangdongensis</name>
    <dbReference type="NCBI Taxonomy" id="2597225"/>
    <lineage>
        <taxon>Bacteria</taxon>
        <taxon>Deltaproteobacteria</taxon>
        <taxon>Candidatus Acidulodesulfobacterales</taxon>
        <taxon>Candidatus Acididesulfobacter</taxon>
    </lineage>
</organism>
<evidence type="ECO:0000256" key="3">
    <source>
        <dbReference type="ARBA" id="ARBA00012374"/>
    </source>
</evidence>
<dbReference type="GO" id="GO:0046677">
    <property type="term" value="P:response to antibiotic"/>
    <property type="evidence" value="ECO:0007669"/>
    <property type="project" value="UniProtKB-UniRule"/>
</dbReference>
<evidence type="ECO:0000256" key="7">
    <source>
        <dbReference type="ARBA" id="ARBA00022801"/>
    </source>
</evidence>
<dbReference type="GO" id="GO:0009252">
    <property type="term" value="P:peptidoglycan biosynthetic process"/>
    <property type="evidence" value="ECO:0007669"/>
    <property type="project" value="UniProtKB-KW"/>
</dbReference>
<dbReference type="Proteomes" id="UP000316562">
    <property type="component" value="Unassembled WGS sequence"/>
</dbReference>
<dbReference type="GO" id="GO:0050380">
    <property type="term" value="F:undecaprenyl-diphosphatase activity"/>
    <property type="evidence" value="ECO:0007669"/>
    <property type="project" value="UniProtKB-UniRule"/>
</dbReference>
<feature type="transmembrane region" description="Helical" evidence="14">
    <location>
        <begin position="120"/>
        <end position="141"/>
    </location>
</feature>
<evidence type="ECO:0000256" key="13">
    <source>
        <dbReference type="ARBA" id="ARBA00047594"/>
    </source>
</evidence>
<keyword evidence="14" id="KW-0573">Peptidoglycan synthesis</keyword>
<feature type="transmembrane region" description="Helical" evidence="14">
    <location>
        <begin position="95"/>
        <end position="114"/>
    </location>
</feature>
<sequence length="282" mass="31491">MISLSIFQGVILAVIQGISELFPISSLAQGVIIPTLFGWHINRQAEGFLPFLVVLHLGTALALIVYFYKDWISLFKGFFKGVAERNININEDSKTLYLLALATIPAGILGLIFVHKLKKLFGFTDIAAFFLIINGIILYLGEKRRRKQGIAKIADMTVYMALIIGFFQSFALIPGISRSAITMVAALYLGFKHESAAKFSFLLATPIIFAAGLLEVPKMLKLHLANFDIIAVISGIVAGVVAYFSIWFLMKYFHKYEVNALYPFAFYCILFGSFVLAYRIIF</sequence>
<keyword evidence="14" id="KW-0133">Cell shape</keyword>
<name>A0A519BGE6_ACIG2</name>
<evidence type="ECO:0000256" key="6">
    <source>
        <dbReference type="ARBA" id="ARBA00022692"/>
    </source>
</evidence>
<accession>A0A519BGE6</accession>
<dbReference type="EC" id="3.6.1.27" evidence="3 14"/>
<dbReference type="HAMAP" id="MF_01006">
    <property type="entry name" value="Undec_diphosphatase"/>
    <property type="match status" value="1"/>
</dbReference>
<feature type="transmembrane region" description="Helical" evidence="14">
    <location>
        <begin position="153"/>
        <end position="176"/>
    </location>
</feature>
<reference evidence="15 16" key="1">
    <citation type="journal article" date="2019" name="ISME J.">
        <title>Insights into ecological role of a new deltaproteobacterial order Candidatus Acidulodesulfobacterales by metagenomics and metatranscriptomics.</title>
        <authorList>
            <person name="Tan S."/>
            <person name="Liu J."/>
            <person name="Fang Y."/>
            <person name="Hedlund B.P."/>
            <person name="Lian Z.H."/>
            <person name="Huang L.Y."/>
            <person name="Li J.T."/>
            <person name="Huang L.N."/>
            <person name="Li W.J."/>
            <person name="Jiang H.C."/>
            <person name="Dong H.L."/>
            <person name="Shu W.S."/>
        </authorList>
    </citation>
    <scope>NUCLEOTIDE SEQUENCE [LARGE SCALE GENOMIC DNA]</scope>
    <source>
        <strain evidence="15">AP2</strain>
    </source>
</reference>
<keyword evidence="14" id="KW-0961">Cell wall biogenesis/degradation</keyword>
<comment type="caution">
    <text evidence="15">The sequence shown here is derived from an EMBL/GenBank/DDBJ whole genome shotgun (WGS) entry which is preliminary data.</text>
</comment>
<dbReference type="Pfam" id="PF02673">
    <property type="entry name" value="BacA"/>
    <property type="match status" value="1"/>
</dbReference>
<keyword evidence="10 14" id="KW-0046">Antibiotic resistance</keyword>
<dbReference type="GO" id="GO:0071555">
    <property type="term" value="P:cell wall organization"/>
    <property type="evidence" value="ECO:0007669"/>
    <property type="project" value="UniProtKB-KW"/>
</dbReference>
<keyword evidence="9 14" id="KW-0472">Membrane</keyword>
<keyword evidence="8 14" id="KW-1133">Transmembrane helix</keyword>
<comment type="function">
    <text evidence="14">Catalyzes the dephosphorylation of undecaprenyl diphosphate (UPP). Confers resistance to bacitracin.</text>
</comment>
<feature type="transmembrane region" description="Helical" evidence="14">
    <location>
        <begin position="196"/>
        <end position="214"/>
    </location>
</feature>
<evidence type="ECO:0000256" key="2">
    <source>
        <dbReference type="ARBA" id="ARBA00010621"/>
    </source>
</evidence>
<feature type="transmembrane region" description="Helical" evidence="14">
    <location>
        <begin position="261"/>
        <end position="281"/>
    </location>
</feature>
<comment type="similarity">
    <text evidence="2 14">Belongs to the UppP family.</text>
</comment>
<evidence type="ECO:0000256" key="10">
    <source>
        <dbReference type="ARBA" id="ARBA00023251"/>
    </source>
</evidence>
<proteinExistence type="inferred from homology"/>
<evidence type="ECO:0000256" key="4">
    <source>
        <dbReference type="ARBA" id="ARBA00021581"/>
    </source>
</evidence>
<dbReference type="PANTHER" id="PTHR30622:SF4">
    <property type="entry name" value="UNDECAPRENYL-DIPHOSPHATASE"/>
    <property type="match status" value="1"/>
</dbReference>
<protein>
    <recommendedName>
        <fullName evidence="4 14">Undecaprenyl-diphosphatase</fullName>
        <ecNumber evidence="3 14">3.6.1.27</ecNumber>
    </recommendedName>
    <alternativeName>
        <fullName evidence="12 14">Bacitracin resistance protein</fullName>
    </alternativeName>
    <alternativeName>
        <fullName evidence="11 14">Undecaprenyl pyrophosphate phosphatase</fullName>
    </alternativeName>
</protein>
<evidence type="ECO:0000256" key="11">
    <source>
        <dbReference type="ARBA" id="ARBA00032707"/>
    </source>
</evidence>
<evidence type="ECO:0000256" key="8">
    <source>
        <dbReference type="ARBA" id="ARBA00022989"/>
    </source>
</evidence>
<comment type="subcellular location">
    <subcellularLocation>
        <location evidence="1 14">Cell membrane</location>
        <topology evidence="1 14">Multi-pass membrane protein</topology>
    </subcellularLocation>
</comment>
<dbReference type="EMBL" id="SGBC01000002">
    <property type="protein sequence ID" value="RZD16324.1"/>
    <property type="molecule type" value="Genomic_DNA"/>
</dbReference>
<keyword evidence="7 14" id="KW-0378">Hydrolase</keyword>
<dbReference type="GO" id="GO:0008360">
    <property type="term" value="P:regulation of cell shape"/>
    <property type="evidence" value="ECO:0007669"/>
    <property type="project" value="UniProtKB-KW"/>
</dbReference>
<dbReference type="InterPro" id="IPR003824">
    <property type="entry name" value="UppP"/>
</dbReference>
<feature type="transmembrane region" description="Helical" evidence="14">
    <location>
        <begin position="226"/>
        <end position="249"/>
    </location>
</feature>
<keyword evidence="6 14" id="KW-0812">Transmembrane</keyword>
<evidence type="ECO:0000256" key="1">
    <source>
        <dbReference type="ARBA" id="ARBA00004651"/>
    </source>
</evidence>
<evidence type="ECO:0000256" key="5">
    <source>
        <dbReference type="ARBA" id="ARBA00022475"/>
    </source>
</evidence>
<comment type="miscellaneous">
    <text evidence="14">Bacitracin is thought to be involved in the inhibition of peptidoglycan synthesis by sequestering undecaprenyl diphosphate, thereby reducing the pool of lipid carrier available.</text>
</comment>
<evidence type="ECO:0000313" key="15">
    <source>
        <dbReference type="EMBL" id="RZD16324.1"/>
    </source>
</evidence>
<feature type="transmembrane region" description="Helical" evidence="14">
    <location>
        <begin position="47"/>
        <end position="68"/>
    </location>
</feature>
<dbReference type="PANTHER" id="PTHR30622">
    <property type="entry name" value="UNDECAPRENYL-DIPHOSPHATASE"/>
    <property type="match status" value="1"/>
</dbReference>
<gene>
    <name evidence="14" type="primary">uppP</name>
    <name evidence="15" type="ORF">EVJ46_04665</name>
</gene>
<evidence type="ECO:0000256" key="14">
    <source>
        <dbReference type="HAMAP-Rule" id="MF_01006"/>
    </source>
</evidence>
<keyword evidence="5 14" id="KW-1003">Cell membrane</keyword>
<comment type="catalytic activity">
    <reaction evidence="13 14">
        <text>di-trans,octa-cis-undecaprenyl diphosphate + H2O = di-trans,octa-cis-undecaprenyl phosphate + phosphate + H(+)</text>
        <dbReference type="Rhea" id="RHEA:28094"/>
        <dbReference type="ChEBI" id="CHEBI:15377"/>
        <dbReference type="ChEBI" id="CHEBI:15378"/>
        <dbReference type="ChEBI" id="CHEBI:43474"/>
        <dbReference type="ChEBI" id="CHEBI:58405"/>
        <dbReference type="ChEBI" id="CHEBI:60392"/>
        <dbReference type="EC" id="3.6.1.27"/>
    </reaction>
</comment>
<evidence type="ECO:0000256" key="12">
    <source>
        <dbReference type="ARBA" id="ARBA00032932"/>
    </source>
</evidence>